<keyword evidence="3 8" id="KW-0732">Signal</keyword>
<keyword evidence="5 7" id="KW-1015">Disulfide bond</keyword>
<dbReference type="PROSITE" id="PS51352">
    <property type="entry name" value="THIOREDOXIN_2"/>
    <property type="match status" value="1"/>
</dbReference>
<evidence type="ECO:0000256" key="7">
    <source>
        <dbReference type="PIRNR" id="PIRNR001488"/>
    </source>
</evidence>
<keyword evidence="11" id="KW-1185">Reference proteome</keyword>
<dbReference type="CDD" id="cd03019">
    <property type="entry name" value="DsbA_DsbA"/>
    <property type="match status" value="1"/>
</dbReference>
<dbReference type="InterPro" id="IPR013766">
    <property type="entry name" value="Thioredoxin_domain"/>
</dbReference>
<feature type="chain" id="PRO_5046231142" description="Thiol:disulfide interchange protein" evidence="8">
    <location>
        <begin position="23"/>
        <end position="210"/>
    </location>
</feature>
<name>A0ABT0MMD7_9GAMM</name>
<dbReference type="Pfam" id="PF01323">
    <property type="entry name" value="DSBA"/>
    <property type="match status" value="1"/>
</dbReference>
<dbReference type="InterPro" id="IPR023205">
    <property type="entry name" value="DsbA/DsbL"/>
</dbReference>
<organism evidence="10 11">
    <name type="scientific">Luteimonas galliterrae</name>
    <dbReference type="NCBI Taxonomy" id="2940486"/>
    <lineage>
        <taxon>Bacteria</taxon>
        <taxon>Pseudomonadati</taxon>
        <taxon>Pseudomonadota</taxon>
        <taxon>Gammaproteobacteria</taxon>
        <taxon>Lysobacterales</taxon>
        <taxon>Lysobacteraceae</taxon>
        <taxon>Luteimonas</taxon>
    </lineage>
</organism>
<dbReference type="SUPFAM" id="SSF52833">
    <property type="entry name" value="Thioredoxin-like"/>
    <property type="match status" value="1"/>
</dbReference>
<gene>
    <name evidence="10" type="ORF">M2650_14175</name>
</gene>
<proteinExistence type="inferred from homology"/>
<dbReference type="InterPro" id="IPR001853">
    <property type="entry name" value="DSBA-like_thioredoxin_dom"/>
</dbReference>
<reference evidence="10 11" key="1">
    <citation type="submission" date="2022-05" db="EMBL/GenBank/DDBJ databases">
        <title>Luteimonas sp. SX5, whole genome shotgun sequencing project.</title>
        <authorList>
            <person name="Zhao G."/>
            <person name="Shen L."/>
        </authorList>
    </citation>
    <scope>NUCLEOTIDE SEQUENCE [LARGE SCALE GENOMIC DNA]</scope>
    <source>
        <strain evidence="10 11">SX5</strain>
    </source>
</reference>
<feature type="domain" description="Thioredoxin" evidence="9">
    <location>
        <begin position="14"/>
        <end position="203"/>
    </location>
</feature>
<evidence type="ECO:0000313" key="11">
    <source>
        <dbReference type="Proteomes" id="UP001431217"/>
    </source>
</evidence>
<sequence>MLKRFATWSLLAALLIPALAGAQVLIPGTDYDELAQGQPFEPLNGKVEVVEIFAYGCHFCAQFQPLVDQWKRKLPADVRFTYVPATYSLDDPFARAFYAAQAKPGLFARTHEALFQAINTDITVPRNASIDELAAFYSGYGVTAPAFAAAMQTPAVEAKLRKARDFALAVELQGTPSLIVNGKYRVKGASYQDMLRIADQLIAKERSARR</sequence>
<dbReference type="Gene3D" id="3.40.30.10">
    <property type="entry name" value="Glutaredoxin"/>
    <property type="match status" value="1"/>
</dbReference>
<dbReference type="InterPro" id="IPR036249">
    <property type="entry name" value="Thioredoxin-like_sf"/>
</dbReference>
<comment type="similarity">
    <text evidence="2">Belongs to the thioredoxin family. DsbA subfamily.</text>
</comment>
<evidence type="ECO:0000256" key="2">
    <source>
        <dbReference type="ARBA" id="ARBA00005791"/>
    </source>
</evidence>
<feature type="signal peptide" evidence="8">
    <location>
        <begin position="1"/>
        <end position="22"/>
    </location>
</feature>
<evidence type="ECO:0000256" key="4">
    <source>
        <dbReference type="ARBA" id="ARBA00022764"/>
    </source>
</evidence>
<dbReference type="RefSeq" id="WP_249475609.1">
    <property type="nucleotide sequence ID" value="NZ_JAMBEP010000003.1"/>
</dbReference>
<evidence type="ECO:0000259" key="9">
    <source>
        <dbReference type="PROSITE" id="PS51352"/>
    </source>
</evidence>
<protein>
    <recommendedName>
        <fullName evidence="7">Thiol:disulfide interchange protein</fullName>
    </recommendedName>
</protein>
<dbReference type="InterPro" id="IPR050824">
    <property type="entry name" value="Thiol_disulfide_DsbA"/>
</dbReference>
<dbReference type="PANTHER" id="PTHR35891">
    <property type="entry name" value="THIOL:DISULFIDE INTERCHANGE PROTEIN DSBA"/>
    <property type="match status" value="1"/>
</dbReference>
<dbReference type="Proteomes" id="UP001431217">
    <property type="component" value="Unassembled WGS sequence"/>
</dbReference>
<accession>A0ABT0MMD7</accession>
<evidence type="ECO:0000256" key="8">
    <source>
        <dbReference type="SAM" id="SignalP"/>
    </source>
</evidence>
<keyword evidence="6" id="KW-0676">Redox-active center</keyword>
<comment type="subcellular location">
    <subcellularLocation>
        <location evidence="1 7">Periplasm</location>
    </subcellularLocation>
</comment>
<evidence type="ECO:0000313" key="10">
    <source>
        <dbReference type="EMBL" id="MCL1635773.1"/>
    </source>
</evidence>
<evidence type="ECO:0000256" key="3">
    <source>
        <dbReference type="ARBA" id="ARBA00022729"/>
    </source>
</evidence>
<evidence type="ECO:0000256" key="6">
    <source>
        <dbReference type="ARBA" id="ARBA00023284"/>
    </source>
</evidence>
<evidence type="ECO:0000256" key="1">
    <source>
        <dbReference type="ARBA" id="ARBA00004418"/>
    </source>
</evidence>
<evidence type="ECO:0000256" key="5">
    <source>
        <dbReference type="ARBA" id="ARBA00023157"/>
    </source>
</evidence>
<dbReference type="EMBL" id="JAMBEP010000003">
    <property type="protein sequence ID" value="MCL1635773.1"/>
    <property type="molecule type" value="Genomic_DNA"/>
</dbReference>
<comment type="caution">
    <text evidence="10">The sequence shown here is derived from an EMBL/GenBank/DDBJ whole genome shotgun (WGS) entry which is preliminary data.</text>
</comment>
<dbReference type="PANTHER" id="PTHR35891:SF2">
    <property type="entry name" value="THIOL:DISULFIDE INTERCHANGE PROTEIN DSBA"/>
    <property type="match status" value="1"/>
</dbReference>
<dbReference type="PIRSF" id="PIRSF001488">
    <property type="entry name" value="Tdi_protein"/>
    <property type="match status" value="1"/>
</dbReference>
<keyword evidence="4 7" id="KW-0574">Periplasm</keyword>